<evidence type="ECO:0000259" key="2">
    <source>
        <dbReference type="Pfam" id="PF14581"/>
    </source>
</evidence>
<dbReference type="eggNOG" id="ENOG502Z89T">
    <property type="taxonomic scope" value="Bacteria"/>
</dbReference>
<dbReference type="OrthoDB" id="5622177at2"/>
<evidence type="ECO:0000313" key="3">
    <source>
        <dbReference type="EMBL" id="EKE84697.1"/>
    </source>
</evidence>
<sequence>MQPTDNNLLEQALRLAAEEQAHRPRFIELLLDAEVLVLGLSVADSDVGAGQQVQIQHWQKNDDSKIIPFFTSITALQRAINEKTNYLQLPARALFEMTQGANLVLNPYSDHGKEFTAEEISGLLTNGGKVVAQQRRISKDTPVMLGQPASYPTKLVDSLTQLFAQYSQVKKAYLAMMYQGQSGADAAPNLVIGLQVESDLEIVISAAGSVVRDVAEDGEAVDFCAVETDDNSTLSQYFINQTTPFYQRRWGSKLKSWLAKGRA</sequence>
<dbReference type="EMBL" id="AMRG01000004">
    <property type="protein sequence ID" value="EKE84697.1"/>
    <property type="molecule type" value="Genomic_DNA"/>
</dbReference>
<dbReference type="AlphaFoldDB" id="K2KDC9"/>
<name>K2KDC9_9GAMM</name>
<dbReference type="InterPro" id="IPR027945">
    <property type="entry name" value="SseB_C"/>
</dbReference>
<dbReference type="InterPro" id="IPR009839">
    <property type="entry name" value="SseB_N"/>
</dbReference>
<dbReference type="PATRIC" id="fig|740709.3.peg.759"/>
<dbReference type="STRING" id="740709.A10D4_03765"/>
<keyword evidence="4" id="KW-1185">Reference proteome</keyword>
<accession>K2KDC9</accession>
<evidence type="ECO:0000259" key="1">
    <source>
        <dbReference type="Pfam" id="PF07179"/>
    </source>
</evidence>
<dbReference type="Pfam" id="PF14581">
    <property type="entry name" value="SseB_C"/>
    <property type="match status" value="1"/>
</dbReference>
<dbReference type="Pfam" id="PF07179">
    <property type="entry name" value="SseB"/>
    <property type="match status" value="1"/>
</dbReference>
<dbReference type="Proteomes" id="UP000014115">
    <property type="component" value="Unassembled WGS sequence"/>
</dbReference>
<organism evidence="3 4">
    <name type="scientific">Idiomarina xiamenensis 10-D-4</name>
    <dbReference type="NCBI Taxonomy" id="740709"/>
    <lineage>
        <taxon>Bacteria</taxon>
        <taxon>Pseudomonadati</taxon>
        <taxon>Pseudomonadota</taxon>
        <taxon>Gammaproteobacteria</taxon>
        <taxon>Alteromonadales</taxon>
        <taxon>Idiomarinaceae</taxon>
        <taxon>Idiomarina</taxon>
    </lineage>
</organism>
<evidence type="ECO:0000313" key="4">
    <source>
        <dbReference type="Proteomes" id="UP000014115"/>
    </source>
</evidence>
<feature type="domain" description="SseB protein C-terminal" evidence="2">
    <location>
        <begin position="137"/>
        <end position="248"/>
    </location>
</feature>
<dbReference type="RefSeq" id="WP_008487830.1">
    <property type="nucleotide sequence ID" value="NZ_AMRG01000004.1"/>
</dbReference>
<comment type="caution">
    <text evidence="3">The sequence shown here is derived from an EMBL/GenBank/DDBJ whole genome shotgun (WGS) entry which is preliminary data.</text>
</comment>
<protein>
    <submittedName>
        <fullName evidence="3">Enhanced serine sensitivity protein SseB</fullName>
    </submittedName>
</protein>
<proteinExistence type="predicted"/>
<gene>
    <name evidence="3" type="ORF">A10D4_03765</name>
</gene>
<feature type="domain" description="SseB protein N-terminal" evidence="1">
    <location>
        <begin position="9"/>
        <end position="120"/>
    </location>
</feature>
<reference evidence="3 4" key="1">
    <citation type="journal article" date="2012" name="J. Bacteriol.">
        <title>Genome Sequence of Idiomarina xiamenensis Type Strain 10-D-4.</title>
        <authorList>
            <person name="Lai Q."/>
            <person name="Wang L."/>
            <person name="Wang W."/>
            <person name="Shao Z."/>
        </authorList>
    </citation>
    <scope>NUCLEOTIDE SEQUENCE [LARGE SCALE GENOMIC DNA]</scope>
    <source>
        <strain evidence="3 4">10-D-4</strain>
    </source>
</reference>